<reference evidence="4 5" key="1">
    <citation type="submission" date="2018-04" db="EMBL/GenBank/DDBJ databases">
        <title>Aerococcus urinae genomes.</title>
        <authorList>
            <person name="Hilt E."/>
            <person name="Gilbert N.M."/>
            <person name="Thomas-White K."/>
            <person name="Putonti C."/>
            <person name="Lewis A.L."/>
            <person name="Visck K.L."/>
            <person name="Wolfe A.J."/>
        </authorList>
    </citation>
    <scope>NUCLEOTIDE SEQUENCE [LARGE SCALE GENOMIC DNA]</scope>
    <source>
        <strain evidence="4 5">UMB7480</strain>
    </source>
</reference>
<keyword evidence="1" id="KW-0238">DNA-binding</keyword>
<dbReference type="GO" id="GO:0006269">
    <property type="term" value="P:DNA replication, synthesis of primer"/>
    <property type="evidence" value="ECO:0007669"/>
    <property type="project" value="UniProtKB-UniRule"/>
</dbReference>
<dbReference type="PIRSF" id="PIRSF002811">
    <property type="entry name" value="DnaG"/>
    <property type="match status" value="1"/>
</dbReference>
<comment type="function">
    <text evidence="1 2">RNA polymerase that catalyzes the synthesis of short RNA molecules used as primers for DNA polymerase during DNA replication.</text>
</comment>
<dbReference type="Pfam" id="PF10410">
    <property type="entry name" value="DnaB_bind"/>
    <property type="match status" value="1"/>
</dbReference>
<dbReference type="PROSITE" id="PS50880">
    <property type="entry name" value="TOPRIM"/>
    <property type="match status" value="1"/>
</dbReference>
<dbReference type="InterPro" id="IPR016136">
    <property type="entry name" value="DNA_helicase_N/primase_C"/>
</dbReference>
<protein>
    <recommendedName>
        <fullName evidence="1 2">DNA primase</fullName>
        <ecNumber evidence="1">2.7.7.101</ecNumber>
    </recommendedName>
</protein>
<dbReference type="Pfam" id="PF13155">
    <property type="entry name" value="Toprim_2"/>
    <property type="match status" value="1"/>
</dbReference>
<dbReference type="SUPFAM" id="SSF57783">
    <property type="entry name" value="Zinc beta-ribbon"/>
    <property type="match status" value="1"/>
</dbReference>
<comment type="domain">
    <text evidence="1">Contains an N-terminal zinc-binding domain, a central core domain that contains the primase activity, and a C-terminal DnaB-binding domain.</text>
</comment>
<dbReference type="EMBL" id="QMHM01000010">
    <property type="protein sequence ID" value="RAV78868.1"/>
    <property type="molecule type" value="Genomic_DNA"/>
</dbReference>
<dbReference type="SMART" id="SM00493">
    <property type="entry name" value="TOPRIM"/>
    <property type="match status" value="1"/>
</dbReference>
<keyword evidence="1 2" id="KW-0235">DNA replication</keyword>
<keyword evidence="1 2" id="KW-0479">Metal-binding</keyword>
<dbReference type="Gene3D" id="1.10.860.10">
    <property type="entry name" value="DNAb Helicase, Chain A"/>
    <property type="match status" value="1"/>
</dbReference>
<evidence type="ECO:0000256" key="2">
    <source>
        <dbReference type="PIRNR" id="PIRNR002811"/>
    </source>
</evidence>
<keyword evidence="1 2" id="KW-0240">DNA-directed RNA polymerase</keyword>
<comment type="caution">
    <text evidence="4">The sequence shown here is derived from an EMBL/GenBank/DDBJ whole genome shotgun (WGS) entry which is preliminary data.</text>
</comment>
<dbReference type="NCBIfam" id="TIGR01391">
    <property type="entry name" value="dnaG"/>
    <property type="match status" value="1"/>
</dbReference>
<evidence type="ECO:0000256" key="1">
    <source>
        <dbReference type="HAMAP-Rule" id="MF_00974"/>
    </source>
</evidence>
<keyword evidence="1 2" id="KW-0804">Transcription</keyword>
<dbReference type="HAMAP" id="MF_00974">
    <property type="entry name" value="DNA_primase_DnaG"/>
    <property type="match status" value="1"/>
</dbReference>
<dbReference type="GO" id="GO:0003899">
    <property type="term" value="F:DNA-directed RNA polymerase activity"/>
    <property type="evidence" value="ECO:0007669"/>
    <property type="project" value="UniProtKB-UniRule"/>
</dbReference>
<keyword evidence="1 3" id="KW-0863">Zinc-finger</keyword>
<comment type="subunit">
    <text evidence="1">Monomer. Interacts with DnaB.</text>
</comment>
<proteinExistence type="inferred from homology"/>
<comment type="cofactor">
    <cofactor evidence="1 2 3">
        <name>Zn(2+)</name>
        <dbReference type="ChEBI" id="CHEBI:29105"/>
    </cofactor>
    <text evidence="1 2 3">Binds 1 zinc ion per monomer.</text>
</comment>
<sequence length="622" mass="71911">MMAYIPEEVIDQVRQNVDILDIIGQFVDLQKRGKNYFGKCPFHDENTPSFTVEANKQFYKCFSCGKGGNVFNFLMDLEGYSFPQAVKEVAQLANLKLDFNFDQLDQGNSVRQYNEEEQTLIDIHEELANLYHYLLMNTKAGHQALAYLEDRGLKSETLVQYHIGWSPYDGQLTFNHVKNKGYDSEAIVASGIFVGEGPEKIDRFKGRIVFPLRDKFGHVLGFSGRILEADSANSQAKYLNSPETAIFQKNNFLFNLDLAQDSIRKEKEIILFEGFMDVIHSYQAGVKHGVASLGTSLTDRQIQVLYRSSRQLLLAYDGDKPGLKASKRALEHLAQQSPSMRVNLLMFPSGMDPDEFIGRYGEQRYQQFIQEQRMTPIAFYRHYYQQEFSLATDQGKIQYIKAMLAVISRLSSTIEQDVYLQELSEDTGVDKRSLQAQLHFEQETGQQEEQFSEVSREKAEVQLDKFPLKKYSSLQRFELQLLNRLLTSENAWYLIKNIDENFHFESSSFESVYLLLWAYRQREGESIDIGNFYQSLRSDADRRIVIDAQAMNLPPECTGQEISDLIYQIKDKSHYQDQIRQINQDIADAKQINDYAKISDLNQQRIHILRQMKLSKKKSGEI</sequence>
<name>A0A2I1LAU7_9LACT</name>
<dbReference type="Proteomes" id="UP000251923">
    <property type="component" value="Unassembled WGS sequence"/>
</dbReference>
<evidence type="ECO:0000313" key="5">
    <source>
        <dbReference type="Proteomes" id="UP000251923"/>
    </source>
</evidence>
<dbReference type="SMART" id="SM00400">
    <property type="entry name" value="ZnF_CHCC"/>
    <property type="match status" value="1"/>
</dbReference>
<dbReference type="InterPro" id="IPR030846">
    <property type="entry name" value="DnaG_bac"/>
</dbReference>
<gene>
    <name evidence="1" type="primary">dnaG</name>
    <name evidence="4" type="ORF">DBT54_06165</name>
</gene>
<dbReference type="GO" id="GO:0005737">
    <property type="term" value="C:cytoplasm"/>
    <property type="evidence" value="ECO:0007669"/>
    <property type="project" value="TreeGrafter"/>
</dbReference>
<dbReference type="GO" id="GO:1990077">
    <property type="term" value="C:primosome complex"/>
    <property type="evidence" value="ECO:0007669"/>
    <property type="project" value="UniProtKB-KW"/>
</dbReference>
<keyword evidence="1 2" id="KW-0808">Transferase</keyword>
<dbReference type="GO" id="GO:0003677">
    <property type="term" value="F:DNA binding"/>
    <property type="evidence" value="ECO:0007669"/>
    <property type="project" value="UniProtKB-KW"/>
</dbReference>
<dbReference type="PANTHER" id="PTHR30313:SF2">
    <property type="entry name" value="DNA PRIMASE"/>
    <property type="match status" value="1"/>
</dbReference>
<dbReference type="GO" id="GO:0008270">
    <property type="term" value="F:zinc ion binding"/>
    <property type="evidence" value="ECO:0007669"/>
    <property type="project" value="UniProtKB-UniRule"/>
</dbReference>
<keyword evidence="1 2" id="KW-0862">Zinc</keyword>
<feature type="zinc finger region" description="CHC2-type" evidence="1 3">
    <location>
        <begin position="40"/>
        <end position="64"/>
    </location>
</feature>
<dbReference type="EC" id="2.7.7.101" evidence="1"/>
<accession>A0A2I1LAU7</accession>
<dbReference type="PANTHER" id="PTHR30313">
    <property type="entry name" value="DNA PRIMASE"/>
    <property type="match status" value="1"/>
</dbReference>
<organism evidence="4 5">
    <name type="scientific">Aerococcus urinae</name>
    <dbReference type="NCBI Taxonomy" id="1376"/>
    <lineage>
        <taxon>Bacteria</taxon>
        <taxon>Bacillati</taxon>
        <taxon>Bacillota</taxon>
        <taxon>Bacilli</taxon>
        <taxon>Lactobacillales</taxon>
        <taxon>Aerococcaceae</taxon>
        <taxon>Aerococcus</taxon>
    </lineage>
</organism>
<dbReference type="Gene3D" id="3.90.580.10">
    <property type="entry name" value="Zinc finger, CHC2-type domain"/>
    <property type="match status" value="1"/>
</dbReference>
<dbReference type="InterPro" id="IPR034151">
    <property type="entry name" value="TOPRIM_DnaG_bac"/>
</dbReference>
<dbReference type="GO" id="GO:0000428">
    <property type="term" value="C:DNA-directed RNA polymerase complex"/>
    <property type="evidence" value="ECO:0007669"/>
    <property type="project" value="UniProtKB-KW"/>
</dbReference>
<evidence type="ECO:0000313" key="4">
    <source>
        <dbReference type="EMBL" id="RAV78868.1"/>
    </source>
</evidence>
<dbReference type="Gene3D" id="3.90.980.10">
    <property type="entry name" value="DNA primase, catalytic core, N-terminal domain"/>
    <property type="match status" value="1"/>
</dbReference>
<dbReference type="Pfam" id="PF08275">
    <property type="entry name" value="DNAG_N"/>
    <property type="match status" value="1"/>
</dbReference>
<dbReference type="Gene3D" id="3.40.1360.10">
    <property type="match status" value="1"/>
</dbReference>
<dbReference type="InterPro" id="IPR037068">
    <property type="entry name" value="DNA_primase_core_N_sf"/>
</dbReference>
<dbReference type="AlphaFoldDB" id="A0A2I1LAU7"/>
<dbReference type="Pfam" id="PF01807">
    <property type="entry name" value="Zn_ribbon_DnaG"/>
    <property type="match status" value="1"/>
</dbReference>
<keyword evidence="1 2" id="KW-0548">Nucleotidyltransferase</keyword>
<dbReference type="SUPFAM" id="SSF56731">
    <property type="entry name" value="DNA primase core"/>
    <property type="match status" value="1"/>
</dbReference>
<comment type="similarity">
    <text evidence="1 2">Belongs to the DnaG primase family.</text>
</comment>
<dbReference type="InterPro" id="IPR050219">
    <property type="entry name" value="DnaG_primase"/>
</dbReference>
<dbReference type="CDD" id="cd03364">
    <property type="entry name" value="TOPRIM_DnaG_primases"/>
    <property type="match status" value="1"/>
</dbReference>
<dbReference type="InterPro" id="IPR036977">
    <property type="entry name" value="DNA_primase_Znf_CHC2"/>
</dbReference>
<dbReference type="InterPro" id="IPR019475">
    <property type="entry name" value="DNA_primase_DnaB-bd"/>
</dbReference>
<keyword evidence="1 2" id="KW-0639">Primosome</keyword>
<dbReference type="InterPro" id="IPR006171">
    <property type="entry name" value="TOPRIM_dom"/>
</dbReference>
<dbReference type="FunFam" id="3.90.580.10:FF:000001">
    <property type="entry name" value="DNA primase"/>
    <property type="match status" value="1"/>
</dbReference>
<comment type="catalytic activity">
    <reaction evidence="1">
        <text>ssDNA + n NTP = ssDNA/pppN(pN)n-1 hybrid + (n-1) diphosphate.</text>
        <dbReference type="EC" id="2.7.7.101"/>
    </reaction>
</comment>
<evidence type="ECO:0000256" key="3">
    <source>
        <dbReference type="PIRSR" id="PIRSR002811-1"/>
    </source>
</evidence>
<dbReference type="InterPro" id="IPR006295">
    <property type="entry name" value="DNA_primase_DnaG"/>
</dbReference>
<dbReference type="InterPro" id="IPR013264">
    <property type="entry name" value="DNAG_N"/>
</dbReference>
<dbReference type="InterPro" id="IPR002694">
    <property type="entry name" value="Znf_CHC2"/>
</dbReference>